<evidence type="ECO:0000256" key="3">
    <source>
        <dbReference type="ARBA" id="ARBA00022670"/>
    </source>
</evidence>
<feature type="active site" evidence="9">
    <location>
        <position position="128"/>
    </location>
</feature>
<evidence type="ECO:0000256" key="2">
    <source>
        <dbReference type="ARBA" id="ARBA00022475"/>
    </source>
</evidence>
<evidence type="ECO:0000256" key="9">
    <source>
        <dbReference type="HAMAP-Rule" id="MF_00161"/>
    </source>
</evidence>
<comment type="pathway">
    <text evidence="9">Protein modification; lipoprotein biosynthesis (signal peptide cleavage).</text>
</comment>
<dbReference type="EMBL" id="JACHNA010000001">
    <property type="protein sequence ID" value="MBB4735426.1"/>
    <property type="molecule type" value="Genomic_DNA"/>
</dbReference>
<dbReference type="HAMAP" id="MF_00161">
    <property type="entry name" value="LspA"/>
    <property type="match status" value="1"/>
</dbReference>
<sequence length="186" mass="19448">MSASADPAGRRLGGLAAVVAAAAYAADQGSKAWVEATLAVGESIDVLPGLLRWHHVLNPGAAFSIGTSMTWVFTLVQTIVAVGALVALVRVRSRPWALCLGGLLGGVLGNLTDRLFRPPSFARGHVVDMISVPHFAVFNVADSFIVCSMIALALLVLTGRRLDGTREGEERDHHVEAATGDTVGRG</sequence>
<comment type="subcellular location">
    <subcellularLocation>
        <location evidence="9">Cell membrane</location>
        <topology evidence="9">Multi-pass membrane protein</topology>
    </subcellularLocation>
</comment>
<feature type="transmembrane region" description="Helical" evidence="9">
    <location>
        <begin position="96"/>
        <end position="116"/>
    </location>
</feature>
<comment type="similarity">
    <text evidence="1 9 10">Belongs to the peptidase A8 family.</text>
</comment>
<accession>A0A7W7GNJ8</accession>
<feature type="active site" evidence="9">
    <location>
        <position position="142"/>
    </location>
</feature>
<proteinExistence type="inferred from homology"/>
<keyword evidence="2 9" id="KW-1003">Cell membrane</keyword>
<evidence type="ECO:0000256" key="8">
    <source>
        <dbReference type="ARBA" id="ARBA00023136"/>
    </source>
</evidence>
<keyword evidence="5 9" id="KW-0064">Aspartyl protease</keyword>
<evidence type="ECO:0000313" key="12">
    <source>
        <dbReference type="EMBL" id="MBB4735426.1"/>
    </source>
</evidence>
<evidence type="ECO:0000256" key="11">
    <source>
        <dbReference type="SAM" id="MobiDB-lite"/>
    </source>
</evidence>
<comment type="catalytic activity">
    <reaction evidence="9">
        <text>Release of signal peptides from bacterial membrane prolipoproteins. Hydrolyzes -Xaa-Yaa-Zaa-|-(S,diacylglyceryl)Cys-, in which Xaa is hydrophobic (preferably Leu), and Yaa (Ala or Ser) and Zaa (Gly or Ala) have small, neutral side chains.</text>
        <dbReference type="EC" id="3.4.23.36"/>
    </reaction>
</comment>
<dbReference type="NCBIfam" id="TIGR00077">
    <property type="entry name" value="lspA"/>
    <property type="match status" value="1"/>
</dbReference>
<organism evidence="12 13">
    <name type="scientific">Micrococcus cohnii</name>
    <dbReference type="NCBI Taxonomy" id="993416"/>
    <lineage>
        <taxon>Bacteria</taxon>
        <taxon>Bacillati</taxon>
        <taxon>Actinomycetota</taxon>
        <taxon>Actinomycetes</taxon>
        <taxon>Micrococcales</taxon>
        <taxon>Micrococcaceae</taxon>
        <taxon>Micrococcus</taxon>
    </lineage>
</organism>
<dbReference type="InterPro" id="IPR001872">
    <property type="entry name" value="Peptidase_A8"/>
</dbReference>
<dbReference type="Proteomes" id="UP000540191">
    <property type="component" value="Unassembled WGS sequence"/>
</dbReference>
<keyword evidence="3 9" id="KW-0645">Protease</keyword>
<dbReference type="UniPathway" id="UPA00665"/>
<evidence type="ECO:0000313" key="13">
    <source>
        <dbReference type="Proteomes" id="UP000540191"/>
    </source>
</evidence>
<comment type="caution">
    <text evidence="9">Lacks conserved residue(s) required for the propagation of feature annotation.</text>
</comment>
<feature type="transmembrane region" description="Helical" evidence="9">
    <location>
        <begin position="69"/>
        <end position="89"/>
    </location>
</feature>
<keyword evidence="4 9" id="KW-0812">Transmembrane</keyword>
<gene>
    <name evidence="9" type="primary">lspA</name>
    <name evidence="12" type="ORF">HDA30_000934</name>
</gene>
<feature type="compositionally biased region" description="Basic and acidic residues" evidence="11">
    <location>
        <begin position="167"/>
        <end position="176"/>
    </location>
</feature>
<keyword evidence="7 9" id="KW-1133">Transmembrane helix</keyword>
<dbReference type="GO" id="GO:0004190">
    <property type="term" value="F:aspartic-type endopeptidase activity"/>
    <property type="evidence" value="ECO:0007669"/>
    <property type="project" value="UniProtKB-UniRule"/>
</dbReference>
<keyword evidence="8 9" id="KW-0472">Membrane</keyword>
<evidence type="ECO:0000256" key="1">
    <source>
        <dbReference type="ARBA" id="ARBA00006139"/>
    </source>
</evidence>
<dbReference type="GO" id="GO:0005886">
    <property type="term" value="C:plasma membrane"/>
    <property type="evidence" value="ECO:0007669"/>
    <property type="project" value="UniProtKB-SubCell"/>
</dbReference>
<comment type="caution">
    <text evidence="12">The sequence shown here is derived from an EMBL/GenBank/DDBJ whole genome shotgun (WGS) entry which is preliminary data.</text>
</comment>
<reference evidence="12 13" key="1">
    <citation type="submission" date="2020-08" db="EMBL/GenBank/DDBJ databases">
        <title>Sequencing the genomes of 1000 actinobacteria strains.</title>
        <authorList>
            <person name="Klenk H.-P."/>
        </authorList>
    </citation>
    <scope>NUCLEOTIDE SEQUENCE [LARGE SCALE GENOMIC DNA]</scope>
    <source>
        <strain evidence="12 13">DSM 23974</strain>
    </source>
</reference>
<dbReference type="RefSeq" id="WP_184241240.1">
    <property type="nucleotide sequence ID" value="NZ_JACHNA010000001.1"/>
</dbReference>
<dbReference type="PANTHER" id="PTHR33695">
    <property type="entry name" value="LIPOPROTEIN SIGNAL PEPTIDASE"/>
    <property type="match status" value="1"/>
</dbReference>
<dbReference type="PRINTS" id="PR00781">
    <property type="entry name" value="LIPOSIGPTASE"/>
</dbReference>
<comment type="function">
    <text evidence="9">This protein specifically catalyzes the removal of signal peptides from prolipoproteins.</text>
</comment>
<protein>
    <recommendedName>
        <fullName evidence="9">Lipoprotein signal peptidase</fullName>
        <ecNumber evidence="9">3.4.23.36</ecNumber>
    </recommendedName>
    <alternativeName>
        <fullName evidence="9">Prolipoprotein signal peptidase</fullName>
    </alternativeName>
    <alternativeName>
        <fullName evidence="9">Signal peptidase II</fullName>
        <shortName evidence="9">SPase II</shortName>
    </alternativeName>
</protein>
<keyword evidence="6 9" id="KW-0378">Hydrolase</keyword>
<evidence type="ECO:0000256" key="10">
    <source>
        <dbReference type="RuleBase" id="RU004181"/>
    </source>
</evidence>
<name>A0A7W7GNJ8_9MICC</name>
<evidence type="ECO:0000256" key="7">
    <source>
        <dbReference type="ARBA" id="ARBA00022989"/>
    </source>
</evidence>
<dbReference type="AlphaFoldDB" id="A0A7W7GNJ8"/>
<dbReference type="Pfam" id="PF01252">
    <property type="entry name" value="Peptidase_A8"/>
    <property type="match status" value="1"/>
</dbReference>
<keyword evidence="13" id="KW-1185">Reference proteome</keyword>
<feature type="region of interest" description="Disordered" evidence="11">
    <location>
        <begin position="167"/>
        <end position="186"/>
    </location>
</feature>
<dbReference type="GO" id="GO:0006508">
    <property type="term" value="P:proteolysis"/>
    <property type="evidence" value="ECO:0007669"/>
    <property type="project" value="UniProtKB-KW"/>
</dbReference>
<dbReference type="EC" id="3.4.23.36" evidence="9"/>
<evidence type="ECO:0000256" key="4">
    <source>
        <dbReference type="ARBA" id="ARBA00022692"/>
    </source>
</evidence>
<evidence type="ECO:0000256" key="6">
    <source>
        <dbReference type="ARBA" id="ARBA00022801"/>
    </source>
</evidence>
<feature type="transmembrane region" description="Helical" evidence="9">
    <location>
        <begin position="136"/>
        <end position="157"/>
    </location>
</feature>
<evidence type="ECO:0000256" key="5">
    <source>
        <dbReference type="ARBA" id="ARBA00022750"/>
    </source>
</evidence>
<dbReference type="PANTHER" id="PTHR33695:SF1">
    <property type="entry name" value="LIPOPROTEIN SIGNAL PEPTIDASE"/>
    <property type="match status" value="1"/>
</dbReference>